<dbReference type="InterPro" id="IPR025877">
    <property type="entry name" value="MobA-like_NTP_Trfase"/>
</dbReference>
<protein>
    <recommendedName>
        <fullName evidence="1">MobA-like NTP transferase domain-containing protein</fullName>
    </recommendedName>
</protein>
<reference evidence="3" key="1">
    <citation type="submission" date="2018-12" db="EMBL/GenBank/DDBJ databases">
        <title>Tengunoibacter tsumagoiensis gen. nov., sp. nov., Dictyobacter kobayashii sp. nov., D. alpinus sp. nov., and D. joshuensis sp. nov. and description of Dictyobacteraceae fam. nov. within the order Ktedonobacterales isolated from Tengu-no-mugimeshi.</title>
        <authorList>
            <person name="Wang C.M."/>
            <person name="Zheng Y."/>
            <person name="Sakai Y."/>
            <person name="Toyoda A."/>
            <person name="Minakuchi Y."/>
            <person name="Abe K."/>
            <person name="Yokota A."/>
            <person name="Yabe S."/>
        </authorList>
    </citation>
    <scope>NUCLEOTIDE SEQUENCE [LARGE SCALE GENOMIC DNA]</scope>
    <source>
        <strain evidence="3">Uno11</strain>
    </source>
</reference>
<evidence type="ECO:0000259" key="1">
    <source>
        <dbReference type="Pfam" id="PF12804"/>
    </source>
</evidence>
<dbReference type="RefSeq" id="WP_126548815.1">
    <property type="nucleotide sequence ID" value="NZ_BIFS01000001.1"/>
</dbReference>
<dbReference type="Gene3D" id="3.90.550.10">
    <property type="entry name" value="Spore Coat Polysaccharide Biosynthesis Protein SpsA, Chain A"/>
    <property type="match status" value="1"/>
</dbReference>
<evidence type="ECO:0000313" key="3">
    <source>
        <dbReference type="Proteomes" id="UP000287188"/>
    </source>
</evidence>
<organism evidence="2 3">
    <name type="scientific">Dictyobacter kobayashii</name>
    <dbReference type="NCBI Taxonomy" id="2014872"/>
    <lineage>
        <taxon>Bacteria</taxon>
        <taxon>Bacillati</taxon>
        <taxon>Chloroflexota</taxon>
        <taxon>Ktedonobacteria</taxon>
        <taxon>Ktedonobacterales</taxon>
        <taxon>Dictyobacteraceae</taxon>
        <taxon>Dictyobacter</taxon>
    </lineage>
</organism>
<dbReference type="InterPro" id="IPR029044">
    <property type="entry name" value="Nucleotide-diphossugar_trans"/>
</dbReference>
<dbReference type="SUPFAM" id="SSF53448">
    <property type="entry name" value="Nucleotide-diphospho-sugar transferases"/>
    <property type="match status" value="1"/>
</dbReference>
<dbReference type="PANTHER" id="PTHR43777">
    <property type="entry name" value="MOLYBDENUM COFACTOR CYTIDYLYLTRANSFERASE"/>
    <property type="match status" value="1"/>
</dbReference>
<dbReference type="PANTHER" id="PTHR43777:SF1">
    <property type="entry name" value="MOLYBDENUM COFACTOR CYTIDYLYLTRANSFERASE"/>
    <property type="match status" value="1"/>
</dbReference>
<accession>A0A402AD87</accession>
<evidence type="ECO:0000313" key="2">
    <source>
        <dbReference type="EMBL" id="GCE17055.1"/>
    </source>
</evidence>
<feature type="domain" description="MobA-like NTP transferase" evidence="1">
    <location>
        <begin position="9"/>
        <end position="178"/>
    </location>
</feature>
<name>A0A402AD87_9CHLR</name>
<comment type="caution">
    <text evidence="2">The sequence shown here is derived from an EMBL/GenBank/DDBJ whole genome shotgun (WGS) entry which is preliminary data.</text>
</comment>
<dbReference type="OrthoDB" id="9797742at2"/>
<proteinExistence type="predicted"/>
<sequence length="213" mass="22897">MSNLNSIAALILAAGSSSRMAHGYHKLLLPLGGQPVLTHVVEAALQSQASPVITVLGHQSSQVVAALNSYTNHNKLNIQENPDYQAGMSTSLRTGILALAQYPACTGALIMLGDQPFVSTQLIDKLLATKEQTGKRIIAPCYHGKRGNPVLFDASLFAELLTVSGDEGGRSVIKHHQDEVENIELSDALAQHDVDTWEAYQTALTAWQDQQTT</sequence>
<gene>
    <name evidence="2" type="ORF">KDK_08550</name>
</gene>
<keyword evidence="3" id="KW-1185">Reference proteome</keyword>
<dbReference type="AlphaFoldDB" id="A0A402AD87"/>
<dbReference type="EMBL" id="BIFS01000001">
    <property type="protein sequence ID" value="GCE17055.1"/>
    <property type="molecule type" value="Genomic_DNA"/>
</dbReference>
<dbReference type="Proteomes" id="UP000287188">
    <property type="component" value="Unassembled WGS sequence"/>
</dbReference>
<dbReference type="CDD" id="cd04182">
    <property type="entry name" value="GT_2_like_f"/>
    <property type="match status" value="1"/>
</dbReference>
<dbReference type="Pfam" id="PF12804">
    <property type="entry name" value="NTP_transf_3"/>
    <property type="match status" value="1"/>
</dbReference>
<dbReference type="GO" id="GO:0016779">
    <property type="term" value="F:nucleotidyltransferase activity"/>
    <property type="evidence" value="ECO:0007669"/>
    <property type="project" value="UniProtKB-ARBA"/>
</dbReference>